<reference evidence="1" key="1">
    <citation type="submission" date="2021-06" db="EMBL/GenBank/DDBJ databases">
        <authorList>
            <person name="Kallberg Y."/>
            <person name="Tangrot J."/>
            <person name="Rosling A."/>
        </authorList>
    </citation>
    <scope>NUCLEOTIDE SEQUENCE</scope>
    <source>
        <strain evidence="1">MA453B</strain>
    </source>
</reference>
<protein>
    <submittedName>
        <fullName evidence="1">19763_t:CDS:1</fullName>
    </submittedName>
</protein>
<evidence type="ECO:0000313" key="2">
    <source>
        <dbReference type="Proteomes" id="UP000789405"/>
    </source>
</evidence>
<dbReference type="Proteomes" id="UP000789405">
    <property type="component" value="Unassembled WGS sequence"/>
</dbReference>
<proteinExistence type="predicted"/>
<keyword evidence="2" id="KW-1185">Reference proteome</keyword>
<dbReference type="AlphaFoldDB" id="A0A9N9FQH5"/>
<evidence type="ECO:0000313" key="1">
    <source>
        <dbReference type="EMBL" id="CAG8550504.1"/>
    </source>
</evidence>
<organism evidence="1 2">
    <name type="scientific">Dentiscutata erythropus</name>
    <dbReference type="NCBI Taxonomy" id="1348616"/>
    <lineage>
        <taxon>Eukaryota</taxon>
        <taxon>Fungi</taxon>
        <taxon>Fungi incertae sedis</taxon>
        <taxon>Mucoromycota</taxon>
        <taxon>Glomeromycotina</taxon>
        <taxon>Glomeromycetes</taxon>
        <taxon>Diversisporales</taxon>
        <taxon>Gigasporaceae</taxon>
        <taxon>Dentiscutata</taxon>
    </lineage>
</organism>
<accession>A0A9N9FQH5</accession>
<dbReference type="EMBL" id="CAJVPY010002154">
    <property type="protein sequence ID" value="CAG8550504.1"/>
    <property type="molecule type" value="Genomic_DNA"/>
</dbReference>
<sequence>MPGLFGFIFVPMRHPYKSKLGSIINRPKSKTDPYLKNESPN</sequence>
<comment type="caution">
    <text evidence="1">The sequence shown here is derived from an EMBL/GenBank/DDBJ whole genome shotgun (WGS) entry which is preliminary data.</text>
</comment>
<gene>
    <name evidence="1" type="ORF">DERYTH_LOCUS5243</name>
</gene>
<name>A0A9N9FQH5_9GLOM</name>